<feature type="domain" description="DUF4830" evidence="2">
    <location>
        <begin position="178"/>
        <end position="273"/>
    </location>
</feature>
<evidence type="ECO:0000313" key="4">
    <source>
        <dbReference type="Proteomes" id="UP000236151"/>
    </source>
</evidence>
<evidence type="ECO:0000313" key="3">
    <source>
        <dbReference type="EMBL" id="PNU00599.1"/>
    </source>
</evidence>
<keyword evidence="4" id="KW-1185">Reference proteome</keyword>
<protein>
    <submittedName>
        <fullName evidence="3">DUF4830 domain-containing protein</fullName>
    </submittedName>
</protein>
<evidence type="ECO:0000259" key="2">
    <source>
        <dbReference type="Pfam" id="PF16112"/>
    </source>
</evidence>
<dbReference type="InterPro" id="IPR032256">
    <property type="entry name" value="DUF4829"/>
</dbReference>
<gene>
    <name evidence="3" type="ORF">CDQ84_05755</name>
</gene>
<reference evidence="3 4" key="1">
    <citation type="submission" date="2017-06" db="EMBL/GenBank/DDBJ databases">
        <title>Investigating the central metabolism of Clostridium thermosuccinogenes.</title>
        <authorList>
            <person name="Koendjbiharie J.G."/>
            <person name="van Kranenburg R."/>
        </authorList>
    </citation>
    <scope>NUCLEOTIDE SEQUENCE [LARGE SCALE GENOMIC DNA]</scope>
    <source>
        <strain evidence="3 4">DSM 5806</strain>
    </source>
</reference>
<feature type="domain" description="DUF4829" evidence="1">
    <location>
        <begin position="322"/>
        <end position="437"/>
    </location>
</feature>
<dbReference type="Proteomes" id="UP000236151">
    <property type="component" value="Unassembled WGS sequence"/>
</dbReference>
<proteinExistence type="predicted"/>
<dbReference type="EMBL" id="NIOJ01000009">
    <property type="protein sequence ID" value="PNU00599.1"/>
    <property type="molecule type" value="Genomic_DNA"/>
</dbReference>
<organism evidence="3 4">
    <name type="scientific">Clostridium thermosuccinogenes</name>
    <dbReference type="NCBI Taxonomy" id="84032"/>
    <lineage>
        <taxon>Bacteria</taxon>
        <taxon>Bacillati</taxon>
        <taxon>Bacillota</taxon>
        <taxon>Clostridia</taxon>
        <taxon>Eubacteriales</taxon>
        <taxon>Clostridiaceae</taxon>
        <taxon>Clostridium</taxon>
    </lineage>
</organism>
<dbReference type="Pfam" id="PF16111">
    <property type="entry name" value="DUF4829"/>
    <property type="match status" value="1"/>
</dbReference>
<accession>A0A2K2FP98</accession>
<name>A0A2K2FP98_9CLOT</name>
<comment type="caution">
    <text evidence="3">The sequence shown here is derived from an EMBL/GenBank/DDBJ whole genome shotgun (WGS) entry which is preliminary data.</text>
</comment>
<dbReference type="Pfam" id="PF16112">
    <property type="entry name" value="DUF4830"/>
    <property type="match status" value="1"/>
</dbReference>
<dbReference type="AlphaFoldDB" id="A0A2K2FP98"/>
<dbReference type="KEGG" id="cthd:CDO33_10150"/>
<dbReference type="InterPro" id="IPR032257">
    <property type="entry name" value="DUF4830"/>
</dbReference>
<sequence length="440" mass="50850">MIAMFRKNSWKWSVAAVVIIVAVGVVGLTNQTSLRTLAGKDDFEHTGNQANSSTGTPRIELILDTNGLYWNEVKPISITDDKMIHDIMSMIEKSKPLADESKIGNMSGMARKNNKLILYETEGSKREIAFAYDTLYEIGYIEEDGRRLEPDYSFFRYIADLNEYSNPDTNIEAQVMQLFNKYNWTVDYRINTLKEKLPESLKHKAGEYPVKIYWAYNNELSKEIGLDFAEYLGKDVVIDIYRLREPLPEFMKPRRDARGIVLKYNDEIIGAYIDAGRHDSFACSLDRRSLKDITGKEWDGWIESYIDYEDELEIKLSKMEPEDIIREYFKALDRNDIKMIWACMTRKNLSGHLSSNMNNQYLFNTDEDGIDYNIKSAKLLEIKEIKGLNNEPGVLEYMVEVDFDFKKSITSDDGVQPRFVILKKETEKSGWRINSTGTGP</sequence>
<evidence type="ECO:0000259" key="1">
    <source>
        <dbReference type="Pfam" id="PF16111"/>
    </source>
</evidence>